<reference evidence="1 2" key="1">
    <citation type="submission" date="2018-08" db="EMBL/GenBank/DDBJ databases">
        <authorList>
            <person name="Laetsch R D."/>
            <person name="Stevens L."/>
            <person name="Kumar S."/>
            <person name="Blaxter L. M."/>
        </authorList>
    </citation>
    <scope>NUCLEOTIDE SEQUENCE [LARGE SCALE GENOMIC DNA]</scope>
</reference>
<dbReference type="EMBL" id="UPTC01001519">
    <property type="protein sequence ID" value="VBB32057.1"/>
    <property type="molecule type" value="Genomic_DNA"/>
</dbReference>
<organism evidence="1 2">
    <name type="scientific">Acanthocheilonema viteae</name>
    <name type="common">Filarial nematode worm</name>
    <name type="synonym">Dipetalonema viteae</name>
    <dbReference type="NCBI Taxonomy" id="6277"/>
    <lineage>
        <taxon>Eukaryota</taxon>
        <taxon>Metazoa</taxon>
        <taxon>Ecdysozoa</taxon>
        <taxon>Nematoda</taxon>
        <taxon>Chromadorea</taxon>
        <taxon>Rhabditida</taxon>
        <taxon>Spirurina</taxon>
        <taxon>Spiruromorpha</taxon>
        <taxon>Filarioidea</taxon>
        <taxon>Onchocercidae</taxon>
        <taxon>Acanthocheilonema</taxon>
    </lineage>
</organism>
<feature type="non-terminal residue" evidence="1">
    <location>
        <position position="118"/>
    </location>
</feature>
<accession>A0A498SEQ7</accession>
<evidence type="ECO:0000313" key="1">
    <source>
        <dbReference type="EMBL" id="VBB32057.1"/>
    </source>
</evidence>
<proteinExistence type="predicted"/>
<gene>
    <name evidence="1" type="ORF">NAV_LOCUS6848</name>
</gene>
<dbReference type="AlphaFoldDB" id="A0A498SEQ7"/>
<keyword evidence="2" id="KW-1185">Reference proteome</keyword>
<protein>
    <submittedName>
        <fullName evidence="1">Uncharacterized protein</fullName>
    </submittedName>
</protein>
<dbReference type="OrthoDB" id="5834492at2759"/>
<dbReference type="Proteomes" id="UP000276991">
    <property type="component" value="Unassembled WGS sequence"/>
</dbReference>
<sequence length="118" mass="12889">MPSRLGSRSGCTIVQQMPRQVKKVSVPIVPDISTQKYGTCQTNVVEAAKTRDLYELEHSVILQQKNGLLESGKCGKNAKLLSNVIHIPSTSMTALIAPSTLCVSDDSYSAHTLFSRRK</sequence>
<evidence type="ECO:0000313" key="2">
    <source>
        <dbReference type="Proteomes" id="UP000276991"/>
    </source>
</evidence>
<name>A0A498SEQ7_ACAVI</name>